<dbReference type="PANTHER" id="PTHR24099:SF15">
    <property type="entry name" value="E3 UBIQUITIN-PROTEIN LIGASE TRIM9"/>
    <property type="match status" value="1"/>
</dbReference>
<dbReference type="SMART" id="SM00336">
    <property type="entry name" value="BBOX"/>
    <property type="match status" value="1"/>
</dbReference>
<feature type="region of interest" description="Disordered" evidence="2">
    <location>
        <begin position="82"/>
        <end position="101"/>
    </location>
</feature>
<organism evidence="4 5">
    <name type="scientific">Caenorhabditis japonica</name>
    <dbReference type="NCBI Taxonomy" id="281687"/>
    <lineage>
        <taxon>Eukaryota</taxon>
        <taxon>Metazoa</taxon>
        <taxon>Ecdysozoa</taxon>
        <taxon>Nematoda</taxon>
        <taxon>Chromadorea</taxon>
        <taxon>Rhabditida</taxon>
        <taxon>Rhabditina</taxon>
        <taxon>Rhabditomorpha</taxon>
        <taxon>Rhabditoidea</taxon>
        <taxon>Rhabditidae</taxon>
        <taxon>Peloderinae</taxon>
        <taxon>Caenorhabditis</taxon>
    </lineage>
</organism>
<dbReference type="AlphaFoldDB" id="A0A8R1ETM9"/>
<keyword evidence="5" id="KW-1185">Reference proteome</keyword>
<evidence type="ECO:0000256" key="1">
    <source>
        <dbReference type="PROSITE-ProRule" id="PRU00024"/>
    </source>
</evidence>
<dbReference type="Proteomes" id="UP000005237">
    <property type="component" value="Unassembled WGS sequence"/>
</dbReference>
<dbReference type="GO" id="GO:0043005">
    <property type="term" value="C:neuron projection"/>
    <property type="evidence" value="ECO:0007669"/>
    <property type="project" value="TreeGrafter"/>
</dbReference>
<dbReference type="GO" id="GO:0007411">
    <property type="term" value="P:axon guidance"/>
    <property type="evidence" value="ECO:0007669"/>
    <property type="project" value="TreeGrafter"/>
</dbReference>
<evidence type="ECO:0000313" key="5">
    <source>
        <dbReference type="Proteomes" id="UP000005237"/>
    </source>
</evidence>
<dbReference type="SUPFAM" id="SSF57845">
    <property type="entry name" value="B-box zinc-binding domain"/>
    <property type="match status" value="1"/>
</dbReference>
<dbReference type="InterPro" id="IPR000315">
    <property type="entry name" value="Znf_B-box"/>
</dbReference>
<dbReference type="PANTHER" id="PTHR24099">
    <property type="entry name" value="E3 UBIQUITIN-PROTEIN LIGASE TRIM36-RELATED"/>
    <property type="match status" value="1"/>
</dbReference>
<keyword evidence="1" id="KW-0479">Metal-binding</keyword>
<dbReference type="GO" id="GO:0008270">
    <property type="term" value="F:zinc ion binding"/>
    <property type="evidence" value="ECO:0007669"/>
    <property type="project" value="UniProtKB-KW"/>
</dbReference>
<dbReference type="Pfam" id="PF22586">
    <property type="entry name" value="ANCHR-like_BBOX"/>
    <property type="match status" value="1"/>
</dbReference>
<sequence>MQNVIVRYLTAHPDRAGTSSIPTTSSKSSGTTMEEDVVAQCQLCEGSDNRAANVFCEQCDIFYCTPCQTALHPARGPLAKHNLVPAGGGRRRPLTEGPKDKDQLRCATHPTEGLTMYCIACKVPVCSRCLQVCQYVSYYVFTNEWCKRRFDVSHLSTVPQYYLRDRSDKRRNIGASFAPLVREHIIG</sequence>
<keyword evidence="1" id="KW-0862">Zinc</keyword>
<reference evidence="4" key="2">
    <citation type="submission" date="2022-06" db="UniProtKB">
        <authorList>
            <consortium name="EnsemblMetazoa"/>
        </authorList>
    </citation>
    <scope>IDENTIFICATION</scope>
    <source>
        <strain evidence="4">DF5081</strain>
    </source>
</reference>
<dbReference type="CDD" id="cd19803">
    <property type="entry name" value="Bbox1_TRIM9-like_C-I"/>
    <property type="match status" value="1"/>
</dbReference>
<accession>A0A8R1ETM9</accession>
<evidence type="ECO:0000259" key="3">
    <source>
        <dbReference type="PROSITE" id="PS50119"/>
    </source>
</evidence>
<evidence type="ECO:0000256" key="2">
    <source>
        <dbReference type="SAM" id="MobiDB-lite"/>
    </source>
</evidence>
<feature type="domain" description="B box-type" evidence="3">
    <location>
        <begin position="39"/>
        <end position="86"/>
    </location>
</feature>
<dbReference type="EnsemblMetazoa" id="CJA40785.1">
    <property type="protein sequence ID" value="CJA40785.1"/>
    <property type="gene ID" value="WBGene00216633"/>
</dbReference>
<proteinExistence type="predicted"/>
<keyword evidence="1" id="KW-0863">Zinc-finger</keyword>
<reference evidence="5" key="1">
    <citation type="submission" date="2010-08" db="EMBL/GenBank/DDBJ databases">
        <authorList>
            <consortium name="Caenorhabditis japonica Sequencing Consortium"/>
            <person name="Wilson R.K."/>
        </authorList>
    </citation>
    <scope>NUCLEOTIDE SEQUENCE [LARGE SCALE GENOMIC DNA]</scope>
    <source>
        <strain evidence="5">DF5081</strain>
    </source>
</reference>
<evidence type="ECO:0000313" key="4">
    <source>
        <dbReference type="EnsemblMetazoa" id="CJA40785.1"/>
    </source>
</evidence>
<dbReference type="InterPro" id="IPR050617">
    <property type="entry name" value="E3_ligase_FN3/SPRY"/>
</dbReference>
<feature type="domain" description="B box-type" evidence="3">
    <location>
        <begin position="101"/>
        <end position="135"/>
    </location>
</feature>
<name>A0A8R1ETM9_CAEJA</name>
<dbReference type="Gene3D" id="4.10.240.20">
    <property type="match status" value="1"/>
</dbReference>
<dbReference type="Gene3D" id="4.10.830.40">
    <property type="match status" value="1"/>
</dbReference>
<protein>
    <recommendedName>
        <fullName evidence="3">B box-type domain-containing protein</fullName>
    </recommendedName>
</protein>
<dbReference type="PROSITE" id="PS50119">
    <property type="entry name" value="ZF_BBOX"/>
    <property type="match status" value="2"/>
</dbReference>